<evidence type="ECO:0000256" key="1">
    <source>
        <dbReference type="ARBA" id="ARBA00004236"/>
    </source>
</evidence>
<evidence type="ECO:0000256" key="6">
    <source>
        <dbReference type="ARBA" id="ARBA00023136"/>
    </source>
</evidence>
<evidence type="ECO:0000256" key="4">
    <source>
        <dbReference type="ARBA" id="ARBA00022692"/>
    </source>
</evidence>
<evidence type="ECO:0000256" key="3">
    <source>
        <dbReference type="ARBA" id="ARBA00022475"/>
    </source>
</evidence>
<feature type="compositionally biased region" description="Basic residues" evidence="7">
    <location>
        <begin position="675"/>
        <end position="684"/>
    </location>
</feature>
<keyword evidence="6 8" id="KW-0472">Membrane</keyword>
<feature type="region of interest" description="Disordered" evidence="7">
    <location>
        <begin position="548"/>
        <end position="684"/>
    </location>
</feature>
<dbReference type="RefSeq" id="WP_253660138.1">
    <property type="nucleotide sequence ID" value="NZ_BAAAJQ010000001.1"/>
</dbReference>
<feature type="transmembrane region" description="Helical" evidence="8">
    <location>
        <begin position="46"/>
        <end position="65"/>
    </location>
</feature>
<feature type="compositionally biased region" description="Pro residues" evidence="7">
    <location>
        <begin position="571"/>
        <end position="582"/>
    </location>
</feature>
<comment type="similarity">
    <text evidence="2">Belongs to the EccE family.</text>
</comment>
<evidence type="ECO:0000313" key="11">
    <source>
        <dbReference type="Proteomes" id="UP001206895"/>
    </source>
</evidence>
<comment type="subcellular location">
    <subcellularLocation>
        <location evidence="1">Cell membrane</location>
    </subcellularLocation>
</comment>
<feature type="transmembrane region" description="Helical" evidence="8">
    <location>
        <begin position="20"/>
        <end position="39"/>
    </location>
</feature>
<evidence type="ECO:0000259" key="9">
    <source>
        <dbReference type="Pfam" id="PF11203"/>
    </source>
</evidence>
<keyword evidence="3" id="KW-1003">Cell membrane</keyword>
<keyword evidence="4 8" id="KW-0812">Transmembrane</keyword>
<dbReference type="InterPro" id="IPR050051">
    <property type="entry name" value="EccE_dom"/>
</dbReference>
<protein>
    <submittedName>
        <fullName evidence="10">Type VII secretion protein EccE</fullName>
    </submittedName>
</protein>
<evidence type="ECO:0000313" key="10">
    <source>
        <dbReference type="EMBL" id="MCP2175135.1"/>
    </source>
</evidence>
<proteinExistence type="inferred from homology"/>
<gene>
    <name evidence="10" type="ORF">LX13_000942</name>
</gene>
<dbReference type="Proteomes" id="UP001206895">
    <property type="component" value="Unassembled WGS sequence"/>
</dbReference>
<dbReference type="EMBL" id="JAMTCJ010000001">
    <property type="protein sequence ID" value="MCP2175135.1"/>
    <property type="molecule type" value="Genomic_DNA"/>
</dbReference>
<keyword evidence="5 8" id="KW-1133">Transmembrane helix</keyword>
<sequence>MAQPTRLGTSSSAGGLSRTLPLWSIVGIEVVAIAVFVVLRAAGQPFTISASIAAAVGVIGALLAIRAPSRISVYGRVGRRLAYFRRYGSTPNDPPIPFDLPQSDGTTIGARWADDRLITVVRIARPVSPTVLKPSNSIVSTSQLSLGVIAKALSQFDIELESIDVVAHGWRSRGAAHLTGPYVRLTSNLPTLPQQDVWVVLRLNPLLCPDAIASRGGGSAGVLKTAMAATRRVANHLAHEGYRPSILTAHGISAMSAGLIDNANVDDAAEDWSSITYGSYSTSAYTLDTPVDAALSNAIWTVPSASTTCAIRLTRDGDKYALSTVIRYATIGDLALNPPEALRRLVGRQRPALNRTLPVGSDDVASLPVISLDLDELDAIRVVDGGHGQLFGADVRGEAIAVPLFGSDVRRVDVYGSAYLTQQIVARAIAVGAKVIIKTDRPDSWRPLVSNVNDARTVFMTSPIEQSHTAAMFTLCILDAREATEDPTVGTQLRVHRTAGLPERLDDTSDVAIYQQRDDQNRVYVVTRTDSLAVSLVSLPAESALIEGARQARTPEPVAAGDRPARARVAPPAPDPRGPGGPPQQNFQRPNPGAGPGPGGPGPGGSGPGGPGPGSGGPGPGGPGPGGAGPGALPQPQRPRTAPRGYTPMGPRDRPSGPPPGATPSQPDPGPPSGRHNRHSQSDD</sequence>
<feature type="compositionally biased region" description="Pro residues" evidence="7">
    <location>
        <begin position="656"/>
        <end position="672"/>
    </location>
</feature>
<evidence type="ECO:0000256" key="2">
    <source>
        <dbReference type="ARBA" id="ARBA00007759"/>
    </source>
</evidence>
<accession>A0ABT1HA51</accession>
<evidence type="ECO:0000256" key="5">
    <source>
        <dbReference type="ARBA" id="ARBA00022989"/>
    </source>
</evidence>
<dbReference type="NCBIfam" id="TIGR03923">
    <property type="entry name" value="T7SS_EccE"/>
    <property type="match status" value="1"/>
</dbReference>
<keyword evidence="11" id="KW-1185">Reference proteome</keyword>
<feature type="compositionally biased region" description="Low complexity" evidence="7">
    <location>
        <begin position="557"/>
        <end position="570"/>
    </location>
</feature>
<reference evidence="10 11" key="1">
    <citation type="submission" date="2022-06" db="EMBL/GenBank/DDBJ databases">
        <title>Genomic Encyclopedia of Archaeal and Bacterial Type Strains, Phase II (KMG-II): from individual species to whole genera.</title>
        <authorList>
            <person name="Goeker M."/>
        </authorList>
    </citation>
    <scope>NUCLEOTIDE SEQUENCE [LARGE SCALE GENOMIC DNA]</scope>
    <source>
        <strain evidence="10 11">DSM 44693</strain>
    </source>
</reference>
<evidence type="ECO:0000256" key="7">
    <source>
        <dbReference type="SAM" id="MobiDB-lite"/>
    </source>
</evidence>
<feature type="compositionally biased region" description="Gly residues" evidence="7">
    <location>
        <begin position="602"/>
        <end position="630"/>
    </location>
</feature>
<organism evidence="10 11">
    <name type="scientific">Williamsia maris</name>
    <dbReference type="NCBI Taxonomy" id="72806"/>
    <lineage>
        <taxon>Bacteria</taxon>
        <taxon>Bacillati</taxon>
        <taxon>Actinomycetota</taxon>
        <taxon>Actinomycetes</taxon>
        <taxon>Mycobacteriales</taxon>
        <taxon>Nocardiaceae</taxon>
        <taxon>Williamsia</taxon>
    </lineage>
</organism>
<evidence type="ECO:0000256" key="8">
    <source>
        <dbReference type="SAM" id="Phobius"/>
    </source>
</evidence>
<comment type="caution">
    <text evidence="10">The sequence shown here is derived from an EMBL/GenBank/DDBJ whole genome shotgun (WGS) entry which is preliminary data.</text>
</comment>
<name>A0ABT1HA51_9NOCA</name>
<feature type="domain" description="Type VII secretion system protein EccE" evidence="9">
    <location>
        <begin position="195"/>
        <end position="286"/>
    </location>
</feature>
<dbReference type="Pfam" id="PF11203">
    <property type="entry name" value="EccE"/>
    <property type="match status" value="1"/>
</dbReference>
<dbReference type="InterPro" id="IPR021368">
    <property type="entry name" value="T7SS_EccE"/>
</dbReference>